<keyword evidence="2" id="KW-0378">Hydrolase</keyword>
<dbReference type="Pfam" id="PF13279">
    <property type="entry name" value="4HBT_2"/>
    <property type="match status" value="1"/>
</dbReference>
<protein>
    <submittedName>
        <fullName evidence="3">Tol-pal system-associated acyl-CoA thioesterase</fullName>
    </submittedName>
</protein>
<dbReference type="PROSITE" id="PS01328">
    <property type="entry name" value="4HBCOA_THIOESTERASE"/>
    <property type="match status" value="1"/>
</dbReference>
<dbReference type="InterPro" id="IPR008272">
    <property type="entry name" value="HB-CoA_thioesterase_AS"/>
</dbReference>
<dbReference type="InterPro" id="IPR014166">
    <property type="entry name" value="Tol-Pal_acyl-CoA_thioesterase"/>
</dbReference>
<dbReference type="InterPro" id="IPR029069">
    <property type="entry name" value="HotDog_dom_sf"/>
</dbReference>
<dbReference type="InterPro" id="IPR050563">
    <property type="entry name" value="4-hydroxybenzoyl-CoA_TE"/>
</dbReference>
<gene>
    <name evidence="3" type="primary">ybgC</name>
    <name evidence="3" type="ORF">JZM60_05425</name>
</gene>
<dbReference type="Proteomes" id="UP000663651">
    <property type="component" value="Chromosome"/>
</dbReference>
<evidence type="ECO:0000256" key="2">
    <source>
        <dbReference type="ARBA" id="ARBA00022801"/>
    </source>
</evidence>
<dbReference type="InterPro" id="IPR006684">
    <property type="entry name" value="YbgC/YbaW"/>
</dbReference>
<proteinExistence type="inferred from homology"/>
<dbReference type="PANTHER" id="PTHR31793">
    <property type="entry name" value="4-HYDROXYBENZOYL-COA THIOESTERASE FAMILY MEMBER"/>
    <property type="match status" value="1"/>
</dbReference>
<sequence>MEFRVYYEDTDAGGVVYHARYLGFFERGRCEFLRRKGLSVRALADQGAVFPVVRMEIDFKAPAVLDDLLRVDTEVVEVGKTSFTLEQRVVRAEDGKTLVGGRVTLVCVRPGMKPRRLPEELLEALQSVTKIE</sequence>
<dbReference type="PANTHER" id="PTHR31793:SF37">
    <property type="entry name" value="ACYL-COA THIOESTER HYDROLASE YBGC"/>
    <property type="match status" value="1"/>
</dbReference>
<dbReference type="PIRSF" id="PIRSF003230">
    <property type="entry name" value="YbgC"/>
    <property type="match status" value="1"/>
</dbReference>
<evidence type="ECO:0000256" key="1">
    <source>
        <dbReference type="ARBA" id="ARBA00005953"/>
    </source>
</evidence>
<dbReference type="NCBIfam" id="TIGR02799">
    <property type="entry name" value="thio_ybgC"/>
    <property type="match status" value="1"/>
</dbReference>
<dbReference type="NCBIfam" id="TIGR00051">
    <property type="entry name" value="YbgC/FadM family acyl-CoA thioesterase"/>
    <property type="match status" value="1"/>
</dbReference>
<comment type="similarity">
    <text evidence="1">Belongs to the 4-hydroxybenzoyl-CoA thioesterase family.</text>
</comment>
<dbReference type="CDD" id="cd00586">
    <property type="entry name" value="4HBT"/>
    <property type="match status" value="1"/>
</dbReference>
<dbReference type="SUPFAM" id="SSF54637">
    <property type="entry name" value="Thioesterase/thiol ester dehydrase-isomerase"/>
    <property type="match status" value="1"/>
</dbReference>
<accession>A0ABX7Q6K3</accession>
<dbReference type="RefSeq" id="WP_207164494.1">
    <property type="nucleotide sequence ID" value="NZ_CP071382.1"/>
</dbReference>
<evidence type="ECO:0000313" key="3">
    <source>
        <dbReference type="EMBL" id="QSV46715.1"/>
    </source>
</evidence>
<evidence type="ECO:0000313" key="4">
    <source>
        <dbReference type="Proteomes" id="UP000663651"/>
    </source>
</evidence>
<dbReference type="Gene3D" id="3.10.129.10">
    <property type="entry name" value="Hotdog Thioesterase"/>
    <property type="match status" value="1"/>
</dbReference>
<dbReference type="EMBL" id="CP071382">
    <property type="protein sequence ID" value="QSV46715.1"/>
    <property type="molecule type" value="Genomic_DNA"/>
</dbReference>
<reference evidence="3 4" key="1">
    <citation type="submission" date="2021-03" db="EMBL/GenBank/DDBJ databases">
        <title>Geobacter metallireducens gen. nov. sp. nov., a microorganism capable of coupling the complete oxidation of organic compounds to the reduction of iron and other metals.</title>
        <authorList>
            <person name="Li Y."/>
        </authorList>
    </citation>
    <scope>NUCLEOTIDE SEQUENCE [LARGE SCALE GENOMIC DNA]</scope>
    <source>
        <strain evidence="3 4">Jerry-YX</strain>
    </source>
</reference>
<organism evidence="3 4">
    <name type="scientific">Geobacter benzoatilyticus</name>
    <dbReference type="NCBI Taxonomy" id="2815309"/>
    <lineage>
        <taxon>Bacteria</taxon>
        <taxon>Pseudomonadati</taxon>
        <taxon>Thermodesulfobacteriota</taxon>
        <taxon>Desulfuromonadia</taxon>
        <taxon>Geobacterales</taxon>
        <taxon>Geobacteraceae</taxon>
        <taxon>Geobacter</taxon>
    </lineage>
</organism>
<name>A0ABX7Q6K3_9BACT</name>
<keyword evidence="4" id="KW-1185">Reference proteome</keyword>